<feature type="transmembrane region" description="Helical" evidence="1">
    <location>
        <begin position="44"/>
        <end position="66"/>
    </location>
</feature>
<feature type="transmembrane region" description="Helical" evidence="1">
    <location>
        <begin position="75"/>
        <end position="94"/>
    </location>
</feature>
<feature type="transmembrane region" description="Helical" evidence="1">
    <location>
        <begin position="106"/>
        <end position="136"/>
    </location>
</feature>
<sequence>MALHTTLYRRVTDPDLRLATLLGLLSVPITGALSWGTVPDERVVAGGTLSGAALVVVGLLVGYLYYDRPTDRRRAGIRAGLAASLAVVPVYLATMVSTVESSSPTIAAVSVVVTPIGIAIGTGFVVLVVSVTAVVGDRLAAVRSWRAEVREPGRVRQQETDGSSWWLYVAVYVALVPVAAGYVFGIVPRDLGSGLVGALLVLLTTVVAALALVSVYRDAKRLYEDGSPWVPNVLAYVGVPVAAFVVGYYVTTLSAWEAPAAAVGQYSFIGVCWAVAVVYLVDRRRATTAA</sequence>
<dbReference type="RefSeq" id="WP_089698446.1">
    <property type="nucleotide sequence ID" value="NZ_FNHL01000004.1"/>
</dbReference>
<accession>A0A1G9X4P2</accession>
<dbReference type="OrthoDB" id="293423at2157"/>
<feature type="transmembrane region" description="Helical" evidence="1">
    <location>
        <begin position="165"/>
        <end position="185"/>
    </location>
</feature>
<feature type="transmembrane region" description="Helical" evidence="1">
    <location>
        <begin position="18"/>
        <end position="38"/>
    </location>
</feature>
<evidence type="ECO:0000313" key="2">
    <source>
        <dbReference type="EMBL" id="SDM91323.1"/>
    </source>
</evidence>
<dbReference type="Proteomes" id="UP000199451">
    <property type="component" value="Unassembled WGS sequence"/>
</dbReference>
<feature type="transmembrane region" description="Helical" evidence="1">
    <location>
        <begin position="191"/>
        <end position="213"/>
    </location>
</feature>
<organism evidence="2 3">
    <name type="scientific">Halogranum gelatinilyticum</name>
    <dbReference type="NCBI Taxonomy" id="660521"/>
    <lineage>
        <taxon>Archaea</taxon>
        <taxon>Methanobacteriati</taxon>
        <taxon>Methanobacteriota</taxon>
        <taxon>Stenosarchaea group</taxon>
        <taxon>Halobacteria</taxon>
        <taxon>Halobacteriales</taxon>
        <taxon>Haloferacaceae</taxon>
    </lineage>
</organism>
<keyword evidence="1" id="KW-1133">Transmembrane helix</keyword>
<keyword evidence="1" id="KW-0472">Membrane</keyword>
<feature type="transmembrane region" description="Helical" evidence="1">
    <location>
        <begin position="263"/>
        <end position="281"/>
    </location>
</feature>
<keyword evidence="1" id="KW-0812">Transmembrane</keyword>
<reference evidence="3" key="1">
    <citation type="submission" date="2016-10" db="EMBL/GenBank/DDBJ databases">
        <authorList>
            <person name="Varghese N."/>
            <person name="Submissions S."/>
        </authorList>
    </citation>
    <scope>NUCLEOTIDE SEQUENCE [LARGE SCALE GENOMIC DNA]</scope>
    <source>
        <strain evidence="3">CGMCC 1.10119</strain>
    </source>
</reference>
<evidence type="ECO:0000256" key="1">
    <source>
        <dbReference type="SAM" id="Phobius"/>
    </source>
</evidence>
<evidence type="ECO:0000313" key="3">
    <source>
        <dbReference type="Proteomes" id="UP000199451"/>
    </source>
</evidence>
<name>A0A1G9X4P2_9EURY</name>
<dbReference type="EMBL" id="FNHL01000004">
    <property type="protein sequence ID" value="SDM91323.1"/>
    <property type="molecule type" value="Genomic_DNA"/>
</dbReference>
<feature type="transmembrane region" description="Helical" evidence="1">
    <location>
        <begin position="233"/>
        <end position="251"/>
    </location>
</feature>
<protein>
    <submittedName>
        <fullName evidence="2">Uncharacterized protein</fullName>
    </submittedName>
</protein>
<proteinExistence type="predicted"/>
<gene>
    <name evidence="2" type="ORF">SAMN04487949_2826</name>
</gene>
<keyword evidence="3" id="KW-1185">Reference proteome</keyword>
<dbReference type="AlphaFoldDB" id="A0A1G9X4P2"/>